<evidence type="ECO:0000313" key="2">
    <source>
        <dbReference type="Proteomes" id="UP000326437"/>
    </source>
</evidence>
<gene>
    <name evidence="1" type="ORF">PS685_00589</name>
</gene>
<evidence type="ECO:0008006" key="3">
    <source>
        <dbReference type="Google" id="ProtNLM"/>
    </source>
</evidence>
<dbReference type="Gene3D" id="1.10.3230.30">
    <property type="entry name" value="Phage gp6-like head-tail connector protein"/>
    <property type="match status" value="1"/>
</dbReference>
<proteinExistence type="predicted"/>
<dbReference type="NCBIfam" id="TIGR01560">
    <property type="entry name" value="put_DNA_pack"/>
    <property type="match status" value="1"/>
</dbReference>
<dbReference type="Proteomes" id="UP000326437">
    <property type="component" value="Unassembled WGS sequence"/>
</dbReference>
<dbReference type="Pfam" id="PF05135">
    <property type="entry name" value="Phage_connect_1"/>
    <property type="match status" value="1"/>
</dbReference>
<protein>
    <recommendedName>
        <fullName evidence="3">Phage gp6-like head-tail connector protein</fullName>
    </recommendedName>
</protein>
<organism evidence="1 2">
    <name type="scientific">Pseudomonas fluorescens</name>
    <dbReference type="NCBI Taxonomy" id="294"/>
    <lineage>
        <taxon>Bacteria</taxon>
        <taxon>Pseudomonadati</taxon>
        <taxon>Pseudomonadota</taxon>
        <taxon>Gammaproteobacteria</taxon>
        <taxon>Pseudomonadales</taxon>
        <taxon>Pseudomonadaceae</taxon>
        <taxon>Pseudomonas</taxon>
    </lineage>
</organism>
<accession>A0A5E6YEI3</accession>
<reference evidence="1 2" key="1">
    <citation type="submission" date="2019-09" db="EMBL/GenBank/DDBJ databases">
        <authorList>
            <person name="Chandra G."/>
            <person name="Truman W A."/>
        </authorList>
    </citation>
    <scope>NUCLEOTIDE SEQUENCE [LARGE SCALE GENOMIC DNA]</scope>
    <source>
        <strain evidence="1">PS685</strain>
    </source>
</reference>
<dbReference type="EMBL" id="CABVHO010000002">
    <property type="protein sequence ID" value="VVN51204.1"/>
    <property type="molecule type" value="Genomic_DNA"/>
</dbReference>
<name>A0A5E6YEI3_PSEFL</name>
<dbReference type="AlphaFoldDB" id="A0A5E6YEI3"/>
<dbReference type="CDD" id="cd08054">
    <property type="entry name" value="gp6"/>
    <property type="match status" value="1"/>
</dbReference>
<dbReference type="InterPro" id="IPR006450">
    <property type="entry name" value="Phage_HK97_gp6-like"/>
</dbReference>
<evidence type="ECO:0000313" key="1">
    <source>
        <dbReference type="EMBL" id="VVN51204.1"/>
    </source>
</evidence>
<dbReference type="InterPro" id="IPR021146">
    <property type="entry name" value="Phage_gp6-like_head-tail"/>
</dbReference>
<sequence length="118" mass="13233">MPIRQLFSRWYLPVIELLTVKAHLRVDHDGEDELIQGYTDAALSAFETWTNRKLIGADEVLPDPVGNALVISKAIRQGALLLIGTWYNSRESVVVGVSAIELPMATNALWQPHRWANI</sequence>